<keyword evidence="7" id="KW-1185">Reference proteome</keyword>
<evidence type="ECO:0000313" key="7">
    <source>
        <dbReference type="Proteomes" id="UP001152173"/>
    </source>
</evidence>
<reference evidence="6" key="1">
    <citation type="submission" date="2022-05" db="EMBL/GenBank/DDBJ databases">
        <authorList>
            <person name="Colautti A."/>
            <person name="Iacumin L."/>
        </authorList>
    </citation>
    <scope>NUCLEOTIDE SEQUENCE</scope>
    <source>
        <strain evidence="6">SK 55</strain>
    </source>
</reference>
<dbReference type="Proteomes" id="UP001152173">
    <property type="component" value="Unassembled WGS sequence"/>
</dbReference>
<gene>
    <name evidence="6" type="ORF">M9R32_09030</name>
</gene>
<dbReference type="InterPro" id="IPR002657">
    <property type="entry name" value="BilAc:Na_symport/Acr3"/>
</dbReference>
<accession>A0A9X3LHX4</accession>
<feature type="transmembrane region" description="Helical" evidence="5">
    <location>
        <begin position="12"/>
        <end position="31"/>
    </location>
</feature>
<keyword evidence="3 5" id="KW-1133">Transmembrane helix</keyword>
<dbReference type="Pfam" id="PF01758">
    <property type="entry name" value="SBF"/>
    <property type="match status" value="1"/>
</dbReference>
<feature type="transmembrane region" description="Helical" evidence="5">
    <location>
        <begin position="95"/>
        <end position="119"/>
    </location>
</feature>
<evidence type="ECO:0000256" key="1">
    <source>
        <dbReference type="ARBA" id="ARBA00004141"/>
    </source>
</evidence>
<dbReference type="InterPro" id="IPR004710">
    <property type="entry name" value="Bilac:Na_transpt"/>
</dbReference>
<evidence type="ECO:0000256" key="3">
    <source>
        <dbReference type="ARBA" id="ARBA00022989"/>
    </source>
</evidence>
<name>A0A9X3LHX4_9BACL</name>
<dbReference type="GO" id="GO:0016020">
    <property type="term" value="C:membrane"/>
    <property type="evidence" value="ECO:0007669"/>
    <property type="project" value="UniProtKB-SubCell"/>
</dbReference>
<dbReference type="PANTHER" id="PTHR10361">
    <property type="entry name" value="SODIUM-BILE ACID COTRANSPORTER"/>
    <property type="match status" value="1"/>
</dbReference>
<feature type="transmembrane region" description="Helical" evidence="5">
    <location>
        <begin position="126"/>
        <end position="149"/>
    </location>
</feature>
<comment type="subcellular location">
    <subcellularLocation>
        <location evidence="1">Membrane</location>
        <topology evidence="1">Multi-pass membrane protein</topology>
    </subcellularLocation>
</comment>
<feature type="transmembrane region" description="Helical" evidence="5">
    <location>
        <begin position="161"/>
        <end position="180"/>
    </location>
</feature>
<evidence type="ECO:0000256" key="5">
    <source>
        <dbReference type="SAM" id="Phobius"/>
    </source>
</evidence>
<dbReference type="EMBL" id="JAMKBJ010000006">
    <property type="protein sequence ID" value="MCZ8537321.1"/>
    <property type="molecule type" value="Genomic_DNA"/>
</dbReference>
<dbReference type="RefSeq" id="WP_269926415.1">
    <property type="nucleotide sequence ID" value="NZ_JAMKBJ010000006.1"/>
</dbReference>
<keyword evidence="4 5" id="KW-0472">Membrane</keyword>
<feature type="transmembrane region" description="Helical" evidence="5">
    <location>
        <begin position="201"/>
        <end position="219"/>
    </location>
</feature>
<protein>
    <submittedName>
        <fullName evidence="6">Bile acid:sodium symporter family protein</fullName>
    </submittedName>
</protein>
<proteinExistence type="predicted"/>
<feature type="transmembrane region" description="Helical" evidence="5">
    <location>
        <begin position="37"/>
        <end position="55"/>
    </location>
</feature>
<evidence type="ECO:0000313" key="6">
    <source>
        <dbReference type="EMBL" id="MCZ8537321.1"/>
    </source>
</evidence>
<comment type="caution">
    <text evidence="6">The sequence shown here is derived from an EMBL/GenBank/DDBJ whole genome shotgun (WGS) entry which is preliminary data.</text>
</comment>
<dbReference type="PANTHER" id="PTHR10361:SF28">
    <property type="entry name" value="P3 PROTEIN-RELATED"/>
    <property type="match status" value="1"/>
</dbReference>
<dbReference type="AlphaFoldDB" id="A0A9X3LHX4"/>
<dbReference type="InterPro" id="IPR038770">
    <property type="entry name" value="Na+/solute_symporter_sf"/>
</dbReference>
<evidence type="ECO:0000256" key="2">
    <source>
        <dbReference type="ARBA" id="ARBA00022692"/>
    </source>
</evidence>
<feature type="transmembrane region" description="Helical" evidence="5">
    <location>
        <begin position="225"/>
        <end position="245"/>
    </location>
</feature>
<organism evidence="6 7">
    <name type="scientific">Paenisporosarcina quisquiliarum</name>
    <dbReference type="NCBI Taxonomy" id="365346"/>
    <lineage>
        <taxon>Bacteria</taxon>
        <taxon>Bacillati</taxon>
        <taxon>Bacillota</taxon>
        <taxon>Bacilli</taxon>
        <taxon>Bacillales</taxon>
        <taxon>Caryophanaceae</taxon>
        <taxon>Paenisporosarcina</taxon>
    </lineage>
</organism>
<dbReference type="Gene3D" id="1.20.1530.20">
    <property type="match status" value="1"/>
</dbReference>
<evidence type="ECO:0000256" key="4">
    <source>
        <dbReference type="ARBA" id="ARBA00023136"/>
    </source>
</evidence>
<sequence length="317" mass="34645">MLNKINKMLVKIMAFFIPVCLVIGVLLSEWLYNLSGLIPWIFAFMTFAGSLNSSFTSMKQALLSPLPLVIALLFLHVLMPLWALGIGHLVFHDDMFTITGLVLAMAIPTGISSVVWVAIYKGNIALSLSIILIDTMLSPLIVPLTMSLLVGGNVEMDVFSMSQGLIMMIVIPSIVGMMLNQLMKGRRVQLLSEQLSPISKIGMGLVVMLNGAVVAPYLLNVSGKLIVIAIVVFFIACSGYLLSFYCGKLFKQDKETVIALLFNGGMRNISAGAVLAISYFPAAVAVPVVMGMLFQQTLASVFGEWINRHYRKIDEVY</sequence>
<feature type="transmembrane region" description="Helical" evidence="5">
    <location>
        <begin position="62"/>
        <end position="83"/>
    </location>
</feature>
<keyword evidence="2 5" id="KW-0812">Transmembrane</keyword>